<dbReference type="PANTHER" id="PTHR46450:SF1">
    <property type="entry name" value="INACTIVE HISTONE-LYSINE N-METHYLTRANSFERASE SUVR1-RELATED"/>
    <property type="match status" value="1"/>
</dbReference>
<dbReference type="InterPro" id="IPR007728">
    <property type="entry name" value="Pre-SET_dom"/>
</dbReference>
<keyword evidence="8" id="KW-1185">Reference proteome</keyword>
<comment type="caution">
    <text evidence="7">The sequence shown here is derived from an EMBL/GenBank/DDBJ whole genome shotgun (WGS) entry which is preliminary data.</text>
</comment>
<keyword evidence="5" id="KW-0812">Transmembrane</keyword>
<evidence type="ECO:0000256" key="3">
    <source>
        <dbReference type="ARBA" id="ARBA00022454"/>
    </source>
</evidence>
<dbReference type="GO" id="GO:0008270">
    <property type="term" value="F:zinc ion binding"/>
    <property type="evidence" value="ECO:0007669"/>
    <property type="project" value="InterPro"/>
</dbReference>
<dbReference type="Gene3D" id="2.170.270.10">
    <property type="entry name" value="SET domain"/>
    <property type="match status" value="1"/>
</dbReference>
<feature type="domain" description="SET" evidence="6">
    <location>
        <begin position="1038"/>
        <end position="1172"/>
    </location>
</feature>
<dbReference type="STRING" id="542762.A0A4S4E2F9"/>
<feature type="region of interest" description="Disordered" evidence="4">
    <location>
        <begin position="699"/>
        <end position="719"/>
    </location>
</feature>
<feature type="compositionally biased region" description="Basic and acidic residues" evidence="4">
    <location>
        <begin position="510"/>
        <end position="520"/>
    </location>
</feature>
<dbReference type="InterPro" id="IPR046341">
    <property type="entry name" value="SET_dom_sf"/>
</dbReference>
<feature type="region of interest" description="Disordered" evidence="4">
    <location>
        <begin position="487"/>
        <end position="633"/>
    </location>
</feature>
<dbReference type="SMART" id="SM00317">
    <property type="entry name" value="SET"/>
    <property type="match status" value="1"/>
</dbReference>
<evidence type="ECO:0000256" key="4">
    <source>
        <dbReference type="SAM" id="MobiDB-lite"/>
    </source>
</evidence>
<dbReference type="InterPro" id="IPR001214">
    <property type="entry name" value="SET_dom"/>
</dbReference>
<dbReference type="CDD" id="cd10538">
    <property type="entry name" value="SET_SETDB-like"/>
    <property type="match status" value="1"/>
</dbReference>
<comment type="similarity">
    <text evidence="2">Belongs to the peptidase M28 family.</text>
</comment>
<keyword evidence="3" id="KW-0158">Chromosome</keyword>
<evidence type="ECO:0000313" key="8">
    <source>
        <dbReference type="Proteomes" id="UP000306102"/>
    </source>
</evidence>
<name>A0A4S4E2F9_CAMSN</name>
<comment type="subcellular location">
    <subcellularLocation>
        <location evidence="1">Chromosome</location>
    </subcellularLocation>
</comment>
<dbReference type="Pfam" id="PF00856">
    <property type="entry name" value="SET"/>
    <property type="match status" value="1"/>
</dbReference>
<feature type="transmembrane region" description="Helical" evidence="5">
    <location>
        <begin position="139"/>
        <end position="159"/>
    </location>
</feature>
<dbReference type="PROSITE" id="PS50280">
    <property type="entry name" value="SET"/>
    <property type="match status" value="1"/>
</dbReference>
<dbReference type="InterPro" id="IPR053973">
    <property type="entry name" value="ERMP1-like_C"/>
</dbReference>
<keyword evidence="5" id="KW-0472">Membrane</keyword>
<evidence type="ECO:0000256" key="1">
    <source>
        <dbReference type="ARBA" id="ARBA00004286"/>
    </source>
</evidence>
<evidence type="ECO:0000256" key="2">
    <source>
        <dbReference type="ARBA" id="ARBA00010918"/>
    </source>
</evidence>
<dbReference type="InterPro" id="IPR025776">
    <property type="entry name" value="SUVR4/1/2"/>
</dbReference>
<dbReference type="Pfam" id="PF22248">
    <property type="entry name" value="ERMP1_C"/>
    <property type="match status" value="1"/>
</dbReference>
<dbReference type="Gene3D" id="1.10.472.10">
    <property type="entry name" value="Cyclin-like"/>
    <property type="match status" value="1"/>
</dbReference>
<feature type="compositionally biased region" description="Polar residues" evidence="4">
    <location>
        <begin position="560"/>
        <end position="571"/>
    </location>
</feature>
<dbReference type="InterPro" id="IPR006671">
    <property type="entry name" value="Cyclin_N"/>
</dbReference>
<dbReference type="SMART" id="SM00468">
    <property type="entry name" value="PreSET"/>
    <property type="match status" value="1"/>
</dbReference>
<evidence type="ECO:0000313" key="7">
    <source>
        <dbReference type="EMBL" id="THG09998.1"/>
    </source>
</evidence>
<protein>
    <recommendedName>
        <fullName evidence="6">SET domain-containing protein</fullName>
    </recommendedName>
</protein>
<feature type="transmembrane region" description="Helical" evidence="5">
    <location>
        <begin position="109"/>
        <end position="132"/>
    </location>
</feature>
<dbReference type="GO" id="GO:0005634">
    <property type="term" value="C:nucleus"/>
    <property type="evidence" value="ECO:0007669"/>
    <property type="project" value="InterPro"/>
</dbReference>
<dbReference type="InterPro" id="IPR036915">
    <property type="entry name" value="Cyclin-like_sf"/>
</dbReference>
<dbReference type="PROSITE" id="PS51580">
    <property type="entry name" value="SAM_MT43_3"/>
    <property type="match status" value="1"/>
</dbReference>
<dbReference type="SUPFAM" id="SSF82199">
    <property type="entry name" value="SET domain"/>
    <property type="match status" value="1"/>
</dbReference>
<dbReference type="PANTHER" id="PTHR46450">
    <property type="entry name" value="INACTIVE HISTONE-LYSINE N-METHYLTRANSFERASE SUVR1-RELATED"/>
    <property type="match status" value="1"/>
</dbReference>
<dbReference type="AlphaFoldDB" id="A0A4S4E2F9"/>
<dbReference type="SUPFAM" id="SSF47954">
    <property type="entry name" value="Cyclin-like"/>
    <property type="match status" value="1"/>
</dbReference>
<feature type="compositionally biased region" description="Basic and acidic residues" evidence="4">
    <location>
        <begin position="493"/>
        <end position="503"/>
    </location>
</feature>
<feature type="region of interest" description="Disordered" evidence="4">
    <location>
        <begin position="333"/>
        <end position="357"/>
    </location>
</feature>
<proteinExistence type="inferred from homology"/>
<dbReference type="GO" id="GO:0005694">
    <property type="term" value="C:chromosome"/>
    <property type="evidence" value="ECO:0007669"/>
    <property type="project" value="UniProtKB-SubCell"/>
</dbReference>
<dbReference type="Proteomes" id="UP000306102">
    <property type="component" value="Unassembled WGS sequence"/>
</dbReference>
<dbReference type="Pfam" id="PF00134">
    <property type="entry name" value="Cyclin_N"/>
    <property type="match status" value="1"/>
</dbReference>
<keyword evidence="5" id="KW-1133">Transmembrane helix</keyword>
<feature type="compositionally biased region" description="Low complexity" evidence="4">
    <location>
        <begin position="699"/>
        <end position="713"/>
    </location>
</feature>
<reference evidence="7 8" key="1">
    <citation type="journal article" date="2018" name="Proc. Natl. Acad. Sci. U.S.A.">
        <title>Draft genome sequence of Camellia sinensis var. sinensis provides insights into the evolution of the tea genome and tea quality.</title>
        <authorList>
            <person name="Wei C."/>
            <person name="Yang H."/>
            <person name="Wang S."/>
            <person name="Zhao J."/>
            <person name="Liu C."/>
            <person name="Gao L."/>
            <person name="Xia E."/>
            <person name="Lu Y."/>
            <person name="Tai Y."/>
            <person name="She G."/>
            <person name="Sun J."/>
            <person name="Cao H."/>
            <person name="Tong W."/>
            <person name="Gao Q."/>
            <person name="Li Y."/>
            <person name="Deng W."/>
            <person name="Jiang X."/>
            <person name="Wang W."/>
            <person name="Chen Q."/>
            <person name="Zhang S."/>
            <person name="Li H."/>
            <person name="Wu J."/>
            <person name="Wang P."/>
            <person name="Li P."/>
            <person name="Shi C."/>
            <person name="Zheng F."/>
            <person name="Jian J."/>
            <person name="Huang B."/>
            <person name="Shan D."/>
            <person name="Shi M."/>
            <person name="Fang C."/>
            <person name="Yue Y."/>
            <person name="Li F."/>
            <person name="Li D."/>
            <person name="Wei S."/>
            <person name="Han B."/>
            <person name="Jiang C."/>
            <person name="Yin Y."/>
            <person name="Xia T."/>
            <person name="Zhang Z."/>
            <person name="Bennetzen J.L."/>
            <person name="Zhao S."/>
            <person name="Wan X."/>
        </authorList>
    </citation>
    <scope>NUCLEOTIDE SEQUENCE [LARGE SCALE GENOMIC DNA]</scope>
    <source>
        <strain evidence="8">cv. Shuchazao</strain>
        <tissue evidence="7">Leaf</tissue>
    </source>
</reference>
<accession>A0A4S4E2F9</accession>
<organism evidence="7 8">
    <name type="scientific">Camellia sinensis var. sinensis</name>
    <name type="common">China tea</name>
    <dbReference type="NCBI Taxonomy" id="542762"/>
    <lineage>
        <taxon>Eukaryota</taxon>
        <taxon>Viridiplantae</taxon>
        <taxon>Streptophyta</taxon>
        <taxon>Embryophyta</taxon>
        <taxon>Tracheophyta</taxon>
        <taxon>Spermatophyta</taxon>
        <taxon>Magnoliopsida</taxon>
        <taxon>eudicotyledons</taxon>
        <taxon>Gunneridae</taxon>
        <taxon>Pentapetalae</taxon>
        <taxon>asterids</taxon>
        <taxon>Ericales</taxon>
        <taxon>Theaceae</taxon>
        <taxon>Camellia</taxon>
    </lineage>
</organism>
<gene>
    <name evidence="7" type="ORF">TEA_009986</name>
</gene>
<sequence length="1273" mass="139883">MVPWSSSFFSSITASYDEDKELKHQQILFSLADCQLVAFACVSLAAKIEETQLPLLLDFQVEESKVVIEAKTIQRMELLGPRRSMHGFVVNLNYQLCLLGYFVPDIVVAALTGVVTGWCVGPLIPVLGHWLARSAILQFLLQLTVIAMALSSRFFPYSIDAPKRVVFQHTVLTTDASHIVDTNYEFSVVDSNSLLFVFKHAPEVAKELQIGSVLSFETANFSHQENWMAIYPVSFLFSRSLKFSAKSDEVLKEYRYFPHLSSYKPQTISGSGSRKVYLELSLGSIGAQGTLRQVASSPQLDRRVISTLLVVSYDLGPWECCIIGAAGVASNPQSSNDPKQECLGPAPNLGSQGGECMGEPMDHPEQLSKHNSLKEVWVAVLNITGPLSNWSLANNVLPAPERLNGGPPSYMCRLSGASNDNWTFWLEANSTEALRIEVAVLDQHLLESTKKLRGLFPDWVDVTAYSSFMSSFDGLNYSLSASLGGSLATQASEQKKKHEITDKEEMDEEAQMHEEPERPLKRLRLRNQNDHVSPSFGLGETSSRGPPKVEEADLPETCPEQRSQDMTQSPQPLVRNKGKQPVLPKPVSIQDSFEPSQPGAADRTEPFATRTESDLVPPPVHLTGKGKEPLLPQIAPGISVRSPHAVRLKEPMGDTGIVLSPKPHVHDSRALIKPKDEPFTDDILQSEVPSAVIHGEPLSIENSSSANGSIGASDGPEHIVSQSVDGEARNDSVLASSNERTTNCKLANNVDGSSSNLDIASSHYREELGTNSANKSQETIMPAVDLLKQSNALDALGARVKPFGASNGSVITPCAVEVAESQIPRLPSSSNGTDDCIQTDKNTIENIGEIDEEKEQNSLEHANPHSLLAQQPDDIKSLHDANDIAKGQERVVISLVNEVNNECPPSFHHIPKNAVFQNAYVNFSLARIGENCCSICLGDCLSSSTPCACANETGGDFAYTLEGLVKDEFLEECISMNRDPQKHCHFYCKECPLERSKNDDIIEPCKGHLVRKFIKECWWKCGCSKQCGNQVVQHGISCNLQVFMTPGGKGWGLRTLEDLPKGAFVCEYVGEILTNAELFERVSKSPSSEEHAYPVLLDADWGSEGVLKDEEALCLDATHYGNVARFINHRCFDSNLVEIPVEVETPDYHYYHLAFFTSRKVQALEELTWVTECAVNLEVVINADDHNYGGIPISILLNLSGTHDFISKDSKICLRIMGSISMIMIIQSRHLSAGVAASSAETSNARADLDLQRVEDEHVGFRKPFTIFLPLLK</sequence>
<evidence type="ECO:0000256" key="5">
    <source>
        <dbReference type="SAM" id="Phobius"/>
    </source>
</evidence>
<dbReference type="GO" id="GO:0042054">
    <property type="term" value="F:histone methyltransferase activity"/>
    <property type="evidence" value="ECO:0007669"/>
    <property type="project" value="InterPro"/>
</dbReference>
<dbReference type="Pfam" id="PF05033">
    <property type="entry name" value="Pre-SET"/>
    <property type="match status" value="1"/>
</dbReference>
<dbReference type="EMBL" id="SDRB02008095">
    <property type="protein sequence ID" value="THG09998.1"/>
    <property type="molecule type" value="Genomic_DNA"/>
</dbReference>
<evidence type="ECO:0000259" key="6">
    <source>
        <dbReference type="PROSITE" id="PS50280"/>
    </source>
</evidence>